<dbReference type="PANTHER" id="PTHR46401:SF2">
    <property type="entry name" value="GLYCOSYLTRANSFERASE WBBK-RELATED"/>
    <property type="match status" value="1"/>
</dbReference>
<protein>
    <submittedName>
        <fullName evidence="3">Glycosyltransferase</fullName>
        <ecNumber evidence="3">2.4.-.-</ecNumber>
    </submittedName>
</protein>
<gene>
    <name evidence="3" type="ORF">WG950_06105</name>
</gene>
<proteinExistence type="predicted"/>
<sequence>MSHIQIHATNINGLGASQVVISFLDAFVKSENSDKAMIHLPNCGILKGYQPSKGMVKRFNRMLPNSISRLLECLFSRFFFENIPTIVLGDIPLRGIKDQVVLVHQPNLIYPKINYSSSTSLIFRVNRFLFTINHKFAKKIIVQTGAMAKDMIASYPSIKDKVIISPQPVPNWLFQEKIVEFKNNDKVVLFYPAAFYPHKKHDFLLKINNFIKVHNIDISNFEILLTLTKEEFASLKGIKFLKNLGRLNSVEMNNYYRKVDALLFLSSMESYGLPLVEALTINLPIVTVKFDYATWLCEDLAYYFKPYEEKSFLTAIDNLTSDLKKNKSINYNKVLSKFPESWKEVVYVYENALND</sequence>
<keyword evidence="1 3" id="KW-0808">Transferase</keyword>
<dbReference type="Pfam" id="PF00534">
    <property type="entry name" value="Glycos_transf_1"/>
    <property type="match status" value="1"/>
</dbReference>
<name>A0ABZ2TYB9_9FLAO</name>
<dbReference type="PANTHER" id="PTHR46401">
    <property type="entry name" value="GLYCOSYLTRANSFERASE WBBK-RELATED"/>
    <property type="match status" value="1"/>
</dbReference>
<organism evidence="3 4">
    <name type="scientific">Polaribacter marinaquae</name>
    <dbReference type="NCBI Taxonomy" id="1642819"/>
    <lineage>
        <taxon>Bacteria</taxon>
        <taxon>Pseudomonadati</taxon>
        <taxon>Bacteroidota</taxon>
        <taxon>Flavobacteriia</taxon>
        <taxon>Flavobacteriales</taxon>
        <taxon>Flavobacteriaceae</taxon>
    </lineage>
</organism>
<dbReference type="EC" id="2.4.-.-" evidence="3"/>
<dbReference type="SUPFAM" id="SSF53756">
    <property type="entry name" value="UDP-Glycosyltransferase/glycogen phosphorylase"/>
    <property type="match status" value="1"/>
</dbReference>
<evidence type="ECO:0000313" key="4">
    <source>
        <dbReference type="Proteomes" id="UP001491088"/>
    </source>
</evidence>
<keyword evidence="3" id="KW-0328">Glycosyltransferase</keyword>
<evidence type="ECO:0000256" key="1">
    <source>
        <dbReference type="ARBA" id="ARBA00022679"/>
    </source>
</evidence>
<feature type="domain" description="Glycosyl transferase family 1" evidence="2">
    <location>
        <begin position="181"/>
        <end position="332"/>
    </location>
</feature>
<dbReference type="GO" id="GO:0016757">
    <property type="term" value="F:glycosyltransferase activity"/>
    <property type="evidence" value="ECO:0007669"/>
    <property type="project" value="UniProtKB-KW"/>
</dbReference>
<dbReference type="EMBL" id="CP150496">
    <property type="protein sequence ID" value="WYW56827.1"/>
    <property type="molecule type" value="Genomic_DNA"/>
</dbReference>
<dbReference type="InterPro" id="IPR001296">
    <property type="entry name" value="Glyco_trans_1"/>
</dbReference>
<keyword evidence="4" id="KW-1185">Reference proteome</keyword>
<dbReference type="Gene3D" id="3.40.50.2000">
    <property type="entry name" value="Glycogen Phosphorylase B"/>
    <property type="match status" value="1"/>
</dbReference>
<evidence type="ECO:0000313" key="3">
    <source>
        <dbReference type="EMBL" id="WYW56827.1"/>
    </source>
</evidence>
<evidence type="ECO:0000259" key="2">
    <source>
        <dbReference type="Pfam" id="PF00534"/>
    </source>
</evidence>
<accession>A0ABZ2TYB9</accession>
<reference evidence="3 4" key="1">
    <citation type="submission" date="2024-03" db="EMBL/GenBank/DDBJ databases">
        <authorList>
            <person name="Cao K."/>
        </authorList>
    </citation>
    <scope>NUCLEOTIDE SEQUENCE [LARGE SCALE GENOMIC DNA]</scope>
    <source>
        <strain evidence="3 4">MCCC 1K00696</strain>
    </source>
</reference>
<dbReference type="RefSeq" id="WP_340934899.1">
    <property type="nucleotide sequence ID" value="NZ_CP150496.1"/>
</dbReference>
<dbReference type="Proteomes" id="UP001491088">
    <property type="component" value="Chromosome"/>
</dbReference>